<dbReference type="InterPro" id="IPR042007">
    <property type="entry name" value="Sortase_A"/>
</dbReference>
<name>M1ZDW6_9FIRM</name>
<dbReference type="SUPFAM" id="SSF63817">
    <property type="entry name" value="Sortase"/>
    <property type="match status" value="1"/>
</dbReference>
<keyword evidence="3" id="KW-0788">Thiol protease</keyword>
<evidence type="ECO:0008006" key="7">
    <source>
        <dbReference type="Google" id="ProtNLM"/>
    </source>
</evidence>
<dbReference type="GO" id="GO:0008234">
    <property type="term" value="F:cysteine-type peptidase activity"/>
    <property type="evidence" value="ECO:0007669"/>
    <property type="project" value="UniProtKB-KW"/>
</dbReference>
<dbReference type="GO" id="GO:0006508">
    <property type="term" value="P:proteolysis"/>
    <property type="evidence" value="ECO:0007669"/>
    <property type="project" value="UniProtKB-KW"/>
</dbReference>
<dbReference type="InterPro" id="IPR005754">
    <property type="entry name" value="Sortase"/>
</dbReference>
<evidence type="ECO:0000313" key="5">
    <source>
        <dbReference type="EMBL" id="SHD75565.1"/>
    </source>
</evidence>
<gene>
    <name evidence="5" type="ORF">CUESP1_0166</name>
</gene>
<sequence>MKKIIPVLLIMIGVLFLLAPFITEQIVKYHSKSLINEEITNEIIKTNNQKDQLEVEFDFSVIEDVDIKSIIKGSMDFNKELVIGTILIPDLDINLPIMKGLSEANLMIGAATMKPDQSFGVGNFTLAGHYMKNKDLLFGSLMDIEIGNRVYISDGEKIYEYNIYDIVVVPDTAIEMLSDDKSDERNKPIISLMTCYFSSKTGKRFFALGELVAEYPIE</sequence>
<evidence type="ECO:0000313" key="6">
    <source>
        <dbReference type="Proteomes" id="UP000245423"/>
    </source>
</evidence>
<keyword evidence="2" id="KW-0378">Hydrolase</keyword>
<dbReference type="CDD" id="cd06165">
    <property type="entry name" value="Sortase_A"/>
    <property type="match status" value="1"/>
</dbReference>
<dbReference type="Proteomes" id="UP000245423">
    <property type="component" value="Chromosome 1"/>
</dbReference>
<keyword evidence="6" id="KW-1185">Reference proteome</keyword>
<dbReference type="NCBIfam" id="TIGR01076">
    <property type="entry name" value="sortase_fam"/>
    <property type="match status" value="1"/>
</dbReference>
<evidence type="ECO:0000256" key="2">
    <source>
        <dbReference type="ARBA" id="ARBA00022801"/>
    </source>
</evidence>
<evidence type="ECO:0000256" key="4">
    <source>
        <dbReference type="PIRSR" id="PIRSR605754-1"/>
    </source>
</evidence>
<keyword evidence="1" id="KW-0645">Protease</keyword>
<dbReference type="Gene3D" id="2.40.260.10">
    <property type="entry name" value="Sortase"/>
    <property type="match status" value="1"/>
</dbReference>
<dbReference type="Pfam" id="PF04203">
    <property type="entry name" value="Sortase"/>
    <property type="match status" value="1"/>
</dbReference>
<protein>
    <recommendedName>
        <fullName evidence="7">Sortase family protein</fullName>
    </recommendedName>
</protein>
<proteinExistence type="predicted"/>
<organism evidence="5 6">
    <name type="scientific">[Clostridium] ultunense Esp</name>
    <dbReference type="NCBI Taxonomy" id="1288971"/>
    <lineage>
        <taxon>Bacteria</taxon>
        <taxon>Bacillati</taxon>
        <taxon>Bacillota</taxon>
        <taxon>Tissierellia</taxon>
        <taxon>Tissierellales</taxon>
        <taxon>Tepidimicrobiaceae</taxon>
        <taxon>Schnuerera</taxon>
    </lineage>
</organism>
<evidence type="ECO:0000256" key="3">
    <source>
        <dbReference type="ARBA" id="ARBA00022807"/>
    </source>
</evidence>
<dbReference type="InterPro" id="IPR023365">
    <property type="entry name" value="Sortase_dom-sf"/>
</dbReference>
<feature type="active site" description="Acyl-thioester intermediate" evidence="4">
    <location>
        <position position="195"/>
    </location>
</feature>
<reference evidence="5 6" key="1">
    <citation type="submission" date="2016-11" db="EMBL/GenBank/DDBJ databases">
        <authorList>
            <person name="Manzoor S."/>
        </authorList>
    </citation>
    <scope>NUCLEOTIDE SEQUENCE [LARGE SCALE GENOMIC DNA]</scope>
    <source>
        <strain evidence="5">Clostridium ultunense strain Esp</strain>
    </source>
</reference>
<evidence type="ECO:0000256" key="1">
    <source>
        <dbReference type="ARBA" id="ARBA00022670"/>
    </source>
</evidence>
<accession>M1ZDW6</accession>
<dbReference type="AlphaFoldDB" id="M1ZDW6"/>
<dbReference type="EMBL" id="LT669839">
    <property type="protein sequence ID" value="SHD75565.1"/>
    <property type="molecule type" value="Genomic_DNA"/>
</dbReference>
<feature type="active site" description="Proton donor/acceptor" evidence="4">
    <location>
        <position position="129"/>
    </location>
</feature>
<dbReference type="RefSeq" id="WP_005587017.1">
    <property type="nucleotide sequence ID" value="NZ_LT669839.1"/>
</dbReference>
<dbReference type="OrthoDB" id="1648028at2"/>
<dbReference type="HOGENOM" id="CLU_045680_4_1_9"/>